<dbReference type="GO" id="GO:0019843">
    <property type="term" value="F:rRNA binding"/>
    <property type="evidence" value="ECO:0007669"/>
    <property type="project" value="InterPro"/>
</dbReference>
<evidence type="ECO:0000259" key="2">
    <source>
        <dbReference type="PROSITE" id="PS50833"/>
    </source>
</evidence>
<feature type="region of interest" description="Disordered" evidence="1">
    <location>
        <begin position="1"/>
        <end position="25"/>
    </location>
</feature>
<comment type="caution">
    <text evidence="3">The sequence shown here is derived from an EMBL/GenBank/DDBJ whole genome shotgun (WGS) entry which is preliminary data.</text>
</comment>
<accession>W7U3H8</accession>
<dbReference type="GO" id="GO:0006364">
    <property type="term" value="P:rRNA processing"/>
    <property type="evidence" value="ECO:0007669"/>
    <property type="project" value="InterPro"/>
</dbReference>
<dbReference type="OrthoDB" id="10261452at2759"/>
<dbReference type="InterPro" id="IPR045112">
    <property type="entry name" value="PPAN-like"/>
</dbReference>
<organism evidence="3 4">
    <name type="scientific">Nannochloropsis gaditana</name>
    <dbReference type="NCBI Taxonomy" id="72520"/>
    <lineage>
        <taxon>Eukaryota</taxon>
        <taxon>Sar</taxon>
        <taxon>Stramenopiles</taxon>
        <taxon>Ochrophyta</taxon>
        <taxon>Eustigmatophyceae</taxon>
        <taxon>Eustigmatales</taxon>
        <taxon>Monodopsidaceae</taxon>
        <taxon>Nannochloropsis</taxon>
    </lineage>
</organism>
<protein>
    <submittedName>
        <fullName evidence="3">Brix domain protein</fullName>
    </submittedName>
</protein>
<name>W7U3H8_9STRA</name>
<gene>
    <name evidence="3" type="ORF">Naga_100038g8</name>
</gene>
<feature type="compositionally biased region" description="Basic residues" evidence="1">
    <location>
        <begin position="1"/>
        <end position="10"/>
    </location>
</feature>
<dbReference type="PANTHER" id="PTHR12661">
    <property type="entry name" value="PETER PAN-RELATED"/>
    <property type="match status" value="1"/>
</dbReference>
<sequence length="383" mass="43419">MGKRRKRRTHVPVNPEQQQSLTEEERIPKTMVLRKGRTTPEAGALVTELRRLMGPETAARLKERRTNRMKDFAAVAGHLGLTHILSLSQTPASLSLHIARFPRGPTLTFKVERYCLQHHVRATQKRPYESLSAYQTAPLVVLNNFGDVSSPPYVKLMKITFQNMFPPLNVNTVRLTDCRRIVLYDYEADTGVVEQRHFAIRAAPSELHKSVKRLVQTKIPRLGKMTDISEFILGPALQAYGGAGAASDSEVEDEASHVILPDRFRGRGNLKSQKSAIRLAELGPRLRLRLMKVQRGFMEGDVIYHDYIKKTPEEVRALEAKAKAERELKKRRREEQEGNVARKELKLKEAQERKIERQAARAAKREAEDRGEGPDEQGGLAEG</sequence>
<dbReference type="InterPro" id="IPR007109">
    <property type="entry name" value="Brix"/>
</dbReference>
<dbReference type="EMBL" id="AZIL01000516">
    <property type="protein sequence ID" value="EWM27259.1"/>
    <property type="molecule type" value="Genomic_DNA"/>
</dbReference>
<reference evidence="3 4" key="1">
    <citation type="journal article" date="2014" name="Mol. Plant">
        <title>Chromosome Scale Genome Assembly and Transcriptome Profiling of Nannochloropsis gaditana in Nitrogen Depletion.</title>
        <authorList>
            <person name="Corteggiani Carpinelli E."/>
            <person name="Telatin A."/>
            <person name="Vitulo N."/>
            <person name="Forcato C."/>
            <person name="D'Angelo M."/>
            <person name="Schiavon R."/>
            <person name="Vezzi A."/>
            <person name="Giacometti G.M."/>
            <person name="Morosinotto T."/>
            <person name="Valle G."/>
        </authorList>
    </citation>
    <scope>NUCLEOTIDE SEQUENCE [LARGE SCALE GENOMIC DNA]</scope>
    <source>
        <strain evidence="3 4">B-31</strain>
    </source>
</reference>
<dbReference type="GO" id="GO:0000027">
    <property type="term" value="P:ribosomal large subunit assembly"/>
    <property type="evidence" value="ECO:0007669"/>
    <property type="project" value="TreeGrafter"/>
</dbReference>
<dbReference type="AlphaFoldDB" id="W7U3H8"/>
<proteinExistence type="predicted"/>
<evidence type="ECO:0000313" key="3">
    <source>
        <dbReference type="EMBL" id="EWM27259.1"/>
    </source>
</evidence>
<feature type="compositionally biased region" description="Basic and acidic residues" evidence="1">
    <location>
        <begin position="327"/>
        <end position="373"/>
    </location>
</feature>
<dbReference type="PROSITE" id="PS50833">
    <property type="entry name" value="BRIX"/>
    <property type="match status" value="1"/>
</dbReference>
<evidence type="ECO:0000256" key="1">
    <source>
        <dbReference type="SAM" id="MobiDB-lite"/>
    </source>
</evidence>
<dbReference type="GO" id="GO:0030687">
    <property type="term" value="C:preribosome, large subunit precursor"/>
    <property type="evidence" value="ECO:0007669"/>
    <property type="project" value="TreeGrafter"/>
</dbReference>
<feature type="region of interest" description="Disordered" evidence="1">
    <location>
        <begin position="327"/>
        <end position="383"/>
    </location>
</feature>
<dbReference type="Pfam" id="PF04427">
    <property type="entry name" value="Brix"/>
    <property type="match status" value="1"/>
</dbReference>
<dbReference type="SMART" id="SM00879">
    <property type="entry name" value="Brix"/>
    <property type="match status" value="1"/>
</dbReference>
<evidence type="ECO:0000313" key="4">
    <source>
        <dbReference type="Proteomes" id="UP000019335"/>
    </source>
</evidence>
<keyword evidence="4" id="KW-1185">Reference proteome</keyword>
<dbReference type="Proteomes" id="UP000019335">
    <property type="component" value="Chromosome 7"/>
</dbReference>
<feature type="domain" description="Brix" evidence="2">
    <location>
        <begin position="28"/>
        <end position="299"/>
    </location>
</feature>
<dbReference type="PANTHER" id="PTHR12661:SF5">
    <property type="entry name" value="SUPPRESSOR OF SWI4 1 HOMOLOG"/>
    <property type="match status" value="1"/>
</dbReference>